<name>A0ABC8LU20_ERUVS</name>
<organism evidence="1 2">
    <name type="scientific">Eruca vesicaria subsp. sativa</name>
    <name type="common">Garden rocket</name>
    <name type="synonym">Eruca sativa</name>
    <dbReference type="NCBI Taxonomy" id="29727"/>
    <lineage>
        <taxon>Eukaryota</taxon>
        <taxon>Viridiplantae</taxon>
        <taxon>Streptophyta</taxon>
        <taxon>Embryophyta</taxon>
        <taxon>Tracheophyta</taxon>
        <taxon>Spermatophyta</taxon>
        <taxon>Magnoliopsida</taxon>
        <taxon>eudicotyledons</taxon>
        <taxon>Gunneridae</taxon>
        <taxon>Pentapetalae</taxon>
        <taxon>rosids</taxon>
        <taxon>malvids</taxon>
        <taxon>Brassicales</taxon>
        <taxon>Brassicaceae</taxon>
        <taxon>Brassiceae</taxon>
        <taxon>Eruca</taxon>
    </lineage>
</organism>
<dbReference type="EMBL" id="CAKOAT010730709">
    <property type="protein sequence ID" value="CAH8386924.1"/>
    <property type="molecule type" value="Genomic_DNA"/>
</dbReference>
<dbReference type="AlphaFoldDB" id="A0ABC8LU20"/>
<accession>A0ABC8LU20</accession>
<evidence type="ECO:0000313" key="2">
    <source>
        <dbReference type="Proteomes" id="UP001642260"/>
    </source>
</evidence>
<comment type="caution">
    <text evidence="1">The sequence shown here is derived from an EMBL/GenBank/DDBJ whole genome shotgun (WGS) entry which is preliminary data.</text>
</comment>
<keyword evidence="2" id="KW-1185">Reference proteome</keyword>
<proteinExistence type="predicted"/>
<sequence length="73" mass="8173">MSMTLIVLRDKYPAMFVNDEKIKGLVKQLTSLLAITIVIINNVLQPILSANFSCSTKTLDCIKLKAIVFKFNV</sequence>
<gene>
    <name evidence="1" type="ORF">ERUC_LOCUS39407</name>
</gene>
<reference evidence="1 2" key="1">
    <citation type="submission" date="2022-03" db="EMBL/GenBank/DDBJ databases">
        <authorList>
            <person name="Macdonald S."/>
            <person name="Ahmed S."/>
            <person name="Newling K."/>
        </authorList>
    </citation>
    <scope>NUCLEOTIDE SEQUENCE [LARGE SCALE GENOMIC DNA]</scope>
</reference>
<protein>
    <submittedName>
        <fullName evidence="1">Uncharacterized protein</fullName>
    </submittedName>
</protein>
<dbReference type="Proteomes" id="UP001642260">
    <property type="component" value="Unassembled WGS sequence"/>
</dbReference>
<evidence type="ECO:0000313" key="1">
    <source>
        <dbReference type="EMBL" id="CAH8386924.1"/>
    </source>
</evidence>